<sequence>MPQKRVRSNSPTNLTRQKSFRKEVELLPTRPNRMTGSPSPSRRFTISDNSVSKRMSNTNNSPNVSVAHYSRSVNSSSSIRKESVKAKISSPNSNNSLRRIHSSGLNSRQRETIVKDVVSNHNHNMDSTVMEDVDNPLISLDCFIFL</sequence>
<dbReference type="PANTHER" id="PTHR33871:SF18">
    <property type="entry name" value="F24J8.12 PROTEIN"/>
    <property type="match status" value="1"/>
</dbReference>
<feature type="compositionally biased region" description="Low complexity" evidence="1">
    <location>
        <begin position="65"/>
        <end position="78"/>
    </location>
</feature>
<protein>
    <submittedName>
        <fullName evidence="2">Uncharacterized protein</fullName>
    </submittedName>
</protein>
<dbReference type="PANTHER" id="PTHR33871">
    <property type="entry name" value="OS05G0503100 PROTEIN-RELATED"/>
    <property type="match status" value="1"/>
</dbReference>
<accession>A0AAV0ZJZ1</accession>
<feature type="compositionally biased region" description="Polar residues" evidence="1">
    <location>
        <begin position="8"/>
        <end position="17"/>
    </location>
</feature>
<feature type="region of interest" description="Disordered" evidence="1">
    <location>
        <begin position="1"/>
        <end position="111"/>
    </location>
</feature>
<dbReference type="Proteomes" id="UP001157006">
    <property type="component" value="Chromosome 2"/>
</dbReference>
<evidence type="ECO:0000313" key="2">
    <source>
        <dbReference type="EMBL" id="CAI8598499.1"/>
    </source>
</evidence>
<name>A0AAV0ZJZ1_VICFA</name>
<evidence type="ECO:0000256" key="1">
    <source>
        <dbReference type="SAM" id="MobiDB-lite"/>
    </source>
</evidence>
<keyword evidence="3" id="KW-1185">Reference proteome</keyword>
<reference evidence="2 3" key="1">
    <citation type="submission" date="2023-01" db="EMBL/GenBank/DDBJ databases">
        <authorList>
            <person name="Kreplak J."/>
        </authorList>
    </citation>
    <scope>NUCLEOTIDE SEQUENCE [LARGE SCALE GENOMIC DNA]</scope>
</reference>
<feature type="compositionally biased region" description="Polar residues" evidence="1">
    <location>
        <begin position="32"/>
        <end position="64"/>
    </location>
</feature>
<feature type="compositionally biased region" description="Polar residues" evidence="1">
    <location>
        <begin position="89"/>
        <end position="107"/>
    </location>
</feature>
<organism evidence="2 3">
    <name type="scientific">Vicia faba</name>
    <name type="common">Broad bean</name>
    <name type="synonym">Faba vulgaris</name>
    <dbReference type="NCBI Taxonomy" id="3906"/>
    <lineage>
        <taxon>Eukaryota</taxon>
        <taxon>Viridiplantae</taxon>
        <taxon>Streptophyta</taxon>
        <taxon>Embryophyta</taxon>
        <taxon>Tracheophyta</taxon>
        <taxon>Spermatophyta</taxon>
        <taxon>Magnoliopsida</taxon>
        <taxon>eudicotyledons</taxon>
        <taxon>Gunneridae</taxon>
        <taxon>Pentapetalae</taxon>
        <taxon>rosids</taxon>
        <taxon>fabids</taxon>
        <taxon>Fabales</taxon>
        <taxon>Fabaceae</taxon>
        <taxon>Papilionoideae</taxon>
        <taxon>50 kb inversion clade</taxon>
        <taxon>NPAAA clade</taxon>
        <taxon>Hologalegina</taxon>
        <taxon>IRL clade</taxon>
        <taxon>Fabeae</taxon>
        <taxon>Vicia</taxon>
    </lineage>
</organism>
<dbReference type="AlphaFoldDB" id="A0AAV0ZJZ1"/>
<dbReference type="EMBL" id="OX451737">
    <property type="protein sequence ID" value="CAI8598499.1"/>
    <property type="molecule type" value="Genomic_DNA"/>
</dbReference>
<evidence type="ECO:0000313" key="3">
    <source>
        <dbReference type="Proteomes" id="UP001157006"/>
    </source>
</evidence>
<proteinExistence type="predicted"/>
<gene>
    <name evidence="2" type="ORF">VFH_II130560</name>
</gene>